<keyword evidence="1" id="KW-0732">Signal</keyword>
<sequence length="238" mass="27845">MQYLKTFVWIMMVWSVVSVAQAQSSEKPMVKKIEVTGSAEQEIVPDEIYFGISLKEYIGDNKDKVTIDKLERELYNAVRKIGVEEEDFRIEDVQSYNYDWYRRNKPQREEFLASKKYTIKFEKLDEINRLFAYLDPKGIQSTNIDRYDHSKMEQYEQELKIKALQNAKDKAQYLLSGIGERMGGVLEVTEIYNGGGGPQPYYQSMAYARAEDASMQAPSIEFQKINLRYEVRAVFEIQ</sequence>
<dbReference type="Gene3D" id="3.30.70.2970">
    <property type="entry name" value="Protein of unknown function (DUF541), domain 2"/>
    <property type="match status" value="1"/>
</dbReference>
<proteinExistence type="predicted"/>
<name>A0AA49GKG6_9BACT</name>
<dbReference type="InterPro" id="IPR052022">
    <property type="entry name" value="26kDa_periplasmic_antigen"/>
</dbReference>
<dbReference type="GO" id="GO:0006974">
    <property type="term" value="P:DNA damage response"/>
    <property type="evidence" value="ECO:0007669"/>
    <property type="project" value="TreeGrafter"/>
</dbReference>
<dbReference type="PANTHER" id="PTHR34387:SF1">
    <property type="entry name" value="PERIPLASMIC IMMUNOGENIC PROTEIN"/>
    <property type="match status" value="1"/>
</dbReference>
<protein>
    <submittedName>
        <fullName evidence="2">SIMPL domain-containing protein</fullName>
    </submittedName>
</protein>
<dbReference type="PANTHER" id="PTHR34387">
    <property type="entry name" value="SLR1258 PROTEIN"/>
    <property type="match status" value="1"/>
</dbReference>
<gene>
    <name evidence="2" type="ORF">K4G66_21865</name>
</gene>
<organism evidence="2">
    <name type="scientific">Roseihalotalea indica</name>
    <dbReference type="NCBI Taxonomy" id="2867963"/>
    <lineage>
        <taxon>Bacteria</taxon>
        <taxon>Pseudomonadati</taxon>
        <taxon>Bacteroidota</taxon>
        <taxon>Cytophagia</taxon>
        <taxon>Cytophagales</taxon>
        <taxon>Catalimonadaceae</taxon>
        <taxon>Roseihalotalea</taxon>
    </lineage>
</organism>
<reference evidence="2" key="1">
    <citation type="journal article" date="2023" name="Comput. Struct. Biotechnol. J.">
        <title>Discovery of a novel marine Bacteroidetes with a rich repertoire of carbohydrate-active enzymes.</title>
        <authorList>
            <person name="Chen B."/>
            <person name="Liu G."/>
            <person name="Chen Q."/>
            <person name="Wang H."/>
            <person name="Liu L."/>
            <person name="Tang K."/>
        </authorList>
    </citation>
    <scope>NUCLEOTIDE SEQUENCE</scope>
    <source>
        <strain evidence="2">TK19036</strain>
    </source>
</reference>
<feature type="signal peptide" evidence="1">
    <location>
        <begin position="1"/>
        <end position="22"/>
    </location>
</feature>
<dbReference type="InterPro" id="IPR007497">
    <property type="entry name" value="SIMPL/DUF541"/>
</dbReference>
<evidence type="ECO:0000313" key="2">
    <source>
        <dbReference type="EMBL" id="WKN35028.1"/>
    </source>
</evidence>
<evidence type="ECO:0000256" key="1">
    <source>
        <dbReference type="SAM" id="SignalP"/>
    </source>
</evidence>
<dbReference type="EMBL" id="CP120682">
    <property type="protein sequence ID" value="WKN35028.1"/>
    <property type="molecule type" value="Genomic_DNA"/>
</dbReference>
<dbReference type="Pfam" id="PF04402">
    <property type="entry name" value="SIMPL"/>
    <property type="match status" value="1"/>
</dbReference>
<reference evidence="2" key="2">
    <citation type="journal article" date="2024" name="Antonie Van Leeuwenhoek">
        <title>Roseihalotalea indica gen. nov., sp. nov., a halophilic Bacteroidetes from mesopelagic Southwest Indian Ocean with higher carbohydrate metabolic potential.</title>
        <authorList>
            <person name="Chen B."/>
            <person name="Zhang M."/>
            <person name="Lin D."/>
            <person name="Ye J."/>
            <person name="Tang K."/>
        </authorList>
    </citation>
    <scope>NUCLEOTIDE SEQUENCE</scope>
    <source>
        <strain evidence="2">TK19036</strain>
    </source>
</reference>
<dbReference type="Gene3D" id="3.30.110.170">
    <property type="entry name" value="Protein of unknown function (DUF541), domain 1"/>
    <property type="match status" value="1"/>
</dbReference>
<accession>A0AA49GKG6</accession>
<dbReference type="AlphaFoldDB" id="A0AA49GKG6"/>
<feature type="chain" id="PRO_5041229130" evidence="1">
    <location>
        <begin position="23"/>
        <end position="238"/>
    </location>
</feature>